<dbReference type="PANTHER" id="PTHR33463">
    <property type="entry name" value="NB-ARC DOMAIN-CONTAINING PROTEIN-RELATED"/>
    <property type="match status" value="1"/>
</dbReference>
<dbReference type="SUPFAM" id="SSF52058">
    <property type="entry name" value="L domain-like"/>
    <property type="match status" value="1"/>
</dbReference>
<dbReference type="InterPro" id="IPR032675">
    <property type="entry name" value="LRR_dom_sf"/>
</dbReference>
<name>A0ABD3JZL3_EUCGL</name>
<feature type="domain" description="Disease resistance protein At4g27190-like leucine-rich repeats" evidence="2">
    <location>
        <begin position="459"/>
        <end position="525"/>
    </location>
</feature>
<feature type="domain" description="Disease resistance protein At4g27190-like leucine-rich repeats" evidence="2">
    <location>
        <begin position="623"/>
        <end position="752"/>
    </location>
</feature>
<dbReference type="Gene3D" id="3.80.10.10">
    <property type="entry name" value="Ribonuclease Inhibitor"/>
    <property type="match status" value="4"/>
</dbReference>
<reference evidence="3 4" key="1">
    <citation type="submission" date="2024-11" db="EMBL/GenBank/DDBJ databases">
        <title>Chromosome-level genome assembly of Eucalyptus globulus Labill. provides insights into its genome evolution.</title>
        <authorList>
            <person name="Li X."/>
        </authorList>
    </citation>
    <scope>NUCLEOTIDE SEQUENCE [LARGE SCALE GENOMIC DNA]</scope>
    <source>
        <strain evidence="3">CL2024</strain>
        <tissue evidence="3">Fresh tender leaves</tissue>
    </source>
</reference>
<dbReference type="EMBL" id="JBJKBG010000007">
    <property type="protein sequence ID" value="KAL3729776.1"/>
    <property type="molecule type" value="Genomic_DNA"/>
</dbReference>
<keyword evidence="4" id="KW-1185">Reference proteome</keyword>
<organism evidence="3 4">
    <name type="scientific">Eucalyptus globulus</name>
    <name type="common">Tasmanian blue gum</name>
    <dbReference type="NCBI Taxonomy" id="34317"/>
    <lineage>
        <taxon>Eukaryota</taxon>
        <taxon>Viridiplantae</taxon>
        <taxon>Streptophyta</taxon>
        <taxon>Embryophyta</taxon>
        <taxon>Tracheophyta</taxon>
        <taxon>Spermatophyta</taxon>
        <taxon>Magnoliopsida</taxon>
        <taxon>eudicotyledons</taxon>
        <taxon>Gunneridae</taxon>
        <taxon>Pentapetalae</taxon>
        <taxon>rosids</taxon>
        <taxon>malvids</taxon>
        <taxon>Myrtales</taxon>
        <taxon>Myrtaceae</taxon>
        <taxon>Myrtoideae</taxon>
        <taxon>Eucalypteae</taxon>
        <taxon>Eucalyptus</taxon>
    </lineage>
</organism>
<protein>
    <recommendedName>
        <fullName evidence="2">Disease resistance protein At4g27190-like leucine-rich repeats domain-containing protein</fullName>
    </recommendedName>
</protein>
<comment type="caution">
    <text evidence="3">The sequence shown here is derived from an EMBL/GenBank/DDBJ whole genome shotgun (WGS) entry which is preliminary data.</text>
</comment>
<dbReference type="InterPro" id="IPR057135">
    <property type="entry name" value="At4g27190-like_LRR"/>
</dbReference>
<dbReference type="Pfam" id="PF23247">
    <property type="entry name" value="LRR_RPS2"/>
    <property type="match status" value="5"/>
</dbReference>
<dbReference type="InterPro" id="IPR050905">
    <property type="entry name" value="Plant_NBS-LRR"/>
</dbReference>
<feature type="domain" description="Disease resistance protein At4g27190-like leucine-rich repeats" evidence="2">
    <location>
        <begin position="754"/>
        <end position="856"/>
    </location>
</feature>
<evidence type="ECO:0000256" key="1">
    <source>
        <dbReference type="ARBA" id="ARBA00022821"/>
    </source>
</evidence>
<evidence type="ECO:0000313" key="3">
    <source>
        <dbReference type="EMBL" id="KAL3729776.1"/>
    </source>
</evidence>
<dbReference type="PANTHER" id="PTHR33463:SF203">
    <property type="entry name" value="AAA+ ATPASE DOMAIN-CONTAINING PROTEIN"/>
    <property type="match status" value="1"/>
</dbReference>
<accession>A0ABD3JZL3</accession>
<dbReference type="SUPFAM" id="SSF52047">
    <property type="entry name" value="RNI-like"/>
    <property type="match status" value="3"/>
</dbReference>
<evidence type="ECO:0000313" key="4">
    <source>
        <dbReference type="Proteomes" id="UP001634007"/>
    </source>
</evidence>
<keyword evidence="1" id="KW-0611">Plant defense</keyword>
<sequence>MEIWHGHFHDGEFFCKLSLLKLCHLSQESSISTCCFVESLTNLEELVVCESYREDPSINEEAIEGRSHEMKVILPFPRYIRHLQTLDVSHCDGLSKMFTPTIAENLVALTKLRISNCRILTEVINDEKGGDGCVVAFNQLKYMELDGLIGLRSFSSGGYTLMFPLLEDIIVTRCPNMKFFSQGPTEASKLKRVQVSRKAWFWVGNLNITIQNMFEEMGTFAGVEKMLLSEFPGLIGKWHNGLNPIKSCWQLKSMVVDKCPLFINAIPSRLMLVLDNLSFLQVRDCKLLEEIFDLEALEVVESTRVLPKLRELNLANLPKLRRLWNRDLQESIRFDSLATLILYNCSNLGHAFTSSMAQCLANLYWMEIKECGQMEEVIVEEEGQGSAMDKITFPKLGQMKLEWLPNLTCFLSTKNHTMECSDLRMLSINHCPKMRSLTGQSRMDNDHGTPAFFTSQVQFPKLWSMDLSHMDNLSKIWTNTPQETLTFDCLRKVEIRNCKGLENLFPYWVATSLTHLEKLQVESCEIEEIVANRGDTPSSNTTQDLFPELTSLVLRDMPRLKSFYPNLPTLHWPLLEKLRVTHCDKLNMLSFTASMNSWAQKYDQQDLSNQEAHSSFERDFPNLERLLLVDNNIQMIQDGNFSEDIFGKRKALTLACFHDENAVFPLKFLLERVQNLQSLEVFCSSFEDIFLDEGLVDNGKRPMLESLRELKLNKLHNLKSVWREGSLVLKILQSIKTFKVWDCPCLTKIFPTVTSFKNLTTLVVKNSSGLIHLVTASMVTNLVHLYYLTIIGCERMKEIVANDKDGEGKVISFGDLRELILQNLPNLECFSSIPSCIFKFPELWIIEVEECPKMKTFSKGVLSTPPKLMYASLFRYKWDRYWGEGDDLNMTIHKLSSA</sequence>
<evidence type="ECO:0000259" key="2">
    <source>
        <dbReference type="Pfam" id="PF23247"/>
    </source>
</evidence>
<proteinExistence type="predicted"/>
<dbReference type="AlphaFoldDB" id="A0ABD3JZL3"/>
<feature type="domain" description="Disease resistance protein At4g27190-like leucine-rich repeats" evidence="2">
    <location>
        <begin position="224"/>
        <end position="372"/>
    </location>
</feature>
<feature type="domain" description="Disease resistance protein At4g27190-like leucine-rich repeats" evidence="2">
    <location>
        <begin position="74"/>
        <end position="178"/>
    </location>
</feature>
<dbReference type="Proteomes" id="UP001634007">
    <property type="component" value="Unassembled WGS sequence"/>
</dbReference>
<gene>
    <name evidence="3" type="ORF">ACJRO7_026849</name>
</gene>